<evidence type="ECO:0000313" key="4">
    <source>
        <dbReference type="EMBL" id="SPR01926.1"/>
    </source>
</evidence>
<evidence type="ECO:0000313" key="6">
    <source>
        <dbReference type="Proteomes" id="UP000290189"/>
    </source>
</evidence>
<evidence type="ECO:0000256" key="1">
    <source>
        <dbReference type="SAM" id="MobiDB-lite"/>
    </source>
</evidence>
<reference evidence="3 5" key="1">
    <citation type="submission" date="2015-02" db="EMBL/GenBank/DDBJ databases">
        <authorList>
            <person name="Chooi Y.-H."/>
        </authorList>
    </citation>
    <scope>NUCLEOTIDE SEQUENCE [LARGE SCALE GENOMIC DNA]</scope>
    <source>
        <strain evidence="3">E3</strain>
    </source>
</reference>
<proteinExistence type="predicted"/>
<protein>
    <submittedName>
        <fullName evidence="3">Uncharacterized protein</fullName>
    </submittedName>
</protein>
<evidence type="ECO:0000313" key="5">
    <source>
        <dbReference type="Proteomes" id="UP000039324"/>
    </source>
</evidence>
<feature type="compositionally biased region" description="Polar residues" evidence="1">
    <location>
        <begin position="175"/>
        <end position="189"/>
    </location>
</feature>
<keyword evidence="4" id="KW-0496">Mitochondrion</keyword>
<dbReference type="Proteomes" id="UP000290189">
    <property type="component" value="Unassembled WGS sequence"/>
</dbReference>
<feature type="compositionally biased region" description="Low complexity" evidence="1">
    <location>
        <begin position="161"/>
        <end position="174"/>
    </location>
</feature>
<feature type="chain" id="PRO_5035990693" evidence="2">
    <location>
        <begin position="20"/>
        <end position="195"/>
    </location>
</feature>
<keyword evidence="2" id="KW-0732">Signal</keyword>
<dbReference type="EMBL" id="OVEO01000019">
    <property type="protein sequence ID" value="SPR01926.1"/>
    <property type="molecule type" value="Genomic_DNA"/>
</dbReference>
<dbReference type="EMBL" id="CDSF01000077">
    <property type="protein sequence ID" value="CEO96973.1"/>
    <property type="molecule type" value="Genomic_DNA"/>
</dbReference>
<evidence type="ECO:0000256" key="2">
    <source>
        <dbReference type="SAM" id="SignalP"/>
    </source>
</evidence>
<geneLocation type="mitochondrion" evidence="4"/>
<gene>
    <name evidence="3" type="ORF">PBRA_005577</name>
    <name evidence="4" type="ORF">PLBR_LOCUS9141</name>
</gene>
<sequence length="195" mass="19602">MTFRVPLVALSLAMALSNADLLAFPTGGAFGSLTRTTNGLGRSGSSTLTNTAARQQASRSLLNGFDRGFVNAGQGTAATVGAPNSAGVSQKGYGLGKTSGSHASNAFVVGDANEQGTSMSEVLKLTSGMDNTMTGLGANGDALMNSLNTIKKSQDAVGSATRASSSSLQSGTSSVNVFDNSNEAAQQRKSALLAR</sequence>
<reference evidence="4 6" key="2">
    <citation type="submission" date="2018-03" db="EMBL/GenBank/DDBJ databases">
        <authorList>
            <person name="Fogelqvist J."/>
        </authorList>
    </citation>
    <scope>NUCLEOTIDE SEQUENCE [LARGE SCALE GENOMIC DNA]</scope>
</reference>
<name>A0A0G4INS6_PLABS</name>
<dbReference type="AlphaFoldDB" id="A0A0G4INS6"/>
<feature type="signal peptide" evidence="2">
    <location>
        <begin position="1"/>
        <end position="19"/>
    </location>
</feature>
<keyword evidence="5" id="KW-1185">Reference proteome</keyword>
<dbReference type="Proteomes" id="UP000039324">
    <property type="component" value="Unassembled WGS sequence"/>
</dbReference>
<organism evidence="3 5">
    <name type="scientific">Plasmodiophora brassicae</name>
    <name type="common">Clubroot disease agent</name>
    <dbReference type="NCBI Taxonomy" id="37360"/>
    <lineage>
        <taxon>Eukaryota</taxon>
        <taxon>Sar</taxon>
        <taxon>Rhizaria</taxon>
        <taxon>Endomyxa</taxon>
        <taxon>Phytomyxea</taxon>
        <taxon>Plasmodiophorida</taxon>
        <taxon>Plasmodiophoridae</taxon>
        <taxon>Plasmodiophora</taxon>
    </lineage>
</organism>
<accession>A0A0G4INS6</accession>
<feature type="region of interest" description="Disordered" evidence="1">
    <location>
        <begin position="161"/>
        <end position="195"/>
    </location>
</feature>
<evidence type="ECO:0000313" key="3">
    <source>
        <dbReference type="EMBL" id="CEO96973.1"/>
    </source>
</evidence>